<keyword evidence="11" id="KW-0539">Nucleus</keyword>
<evidence type="ECO:0000256" key="1">
    <source>
        <dbReference type="ARBA" id="ARBA00004123"/>
    </source>
</evidence>
<evidence type="ECO:0000256" key="9">
    <source>
        <dbReference type="ARBA" id="ARBA00023159"/>
    </source>
</evidence>
<evidence type="ECO:0000259" key="18">
    <source>
        <dbReference type="PROSITE" id="PS50157"/>
    </source>
</evidence>
<feature type="region of interest" description="Disordered" evidence="17">
    <location>
        <begin position="348"/>
        <end position="376"/>
    </location>
</feature>
<feature type="domain" description="C2H2-type" evidence="18">
    <location>
        <begin position="295"/>
        <end position="324"/>
    </location>
</feature>
<reference evidence="19" key="1">
    <citation type="submission" date="2023-09" db="UniProtKB">
        <authorList>
            <consortium name="Ensembl"/>
        </authorList>
    </citation>
    <scope>IDENTIFICATION</scope>
</reference>
<evidence type="ECO:0000256" key="11">
    <source>
        <dbReference type="ARBA" id="ARBA00023242"/>
    </source>
</evidence>
<comment type="subcellular location">
    <subcellularLocation>
        <location evidence="1">Nucleus</location>
    </subcellularLocation>
</comment>
<dbReference type="PROSITE" id="PS50157">
    <property type="entry name" value="ZINC_FINGER_C2H2_2"/>
    <property type="match status" value="3"/>
</dbReference>
<evidence type="ECO:0000256" key="3">
    <source>
        <dbReference type="ARBA" id="ARBA00022723"/>
    </source>
</evidence>
<evidence type="ECO:0000256" key="17">
    <source>
        <dbReference type="SAM" id="MobiDB-lite"/>
    </source>
</evidence>
<feature type="domain" description="C2H2-type" evidence="18">
    <location>
        <begin position="265"/>
        <end position="294"/>
    </location>
</feature>
<feature type="domain" description="C2H2-type" evidence="18">
    <location>
        <begin position="325"/>
        <end position="347"/>
    </location>
</feature>
<organism evidence="19">
    <name type="scientific">Castor canadensis</name>
    <name type="common">American beaver</name>
    <dbReference type="NCBI Taxonomy" id="51338"/>
    <lineage>
        <taxon>Eukaryota</taxon>
        <taxon>Metazoa</taxon>
        <taxon>Chordata</taxon>
        <taxon>Craniata</taxon>
        <taxon>Vertebrata</taxon>
        <taxon>Euteleostomi</taxon>
        <taxon>Mammalia</taxon>
        <taxon>Eutheria</taxon>
        <taxon>Euarchontoglires</taxon>
        <taxon>Glires</taxon>
        <taxon>Rodentia</taxon>
        <taxon>Castorimorpha</taxon>
        <taxon>Castoridae</taxon>
        <taxon>Castor</taxon>
    </lineage>
</organism>
<comment type="function">
    <text evidence="13">Transcription repressor that binds to the promoter of target genes and prevents their expression. Acts as a negative regulator of epithelial-mesenchymal transition and metastasis in breast cancer. Specifically binds the 5'-CACCC-3' sequence in the promoter of ID1, a key metastasis regulator in breast cancer, and repress its expression. May be a germ cell-specific transcription factor that plays important roles in spermatid differentiation and oocyte development.</text>
</comment>
<keyword evidence="7" id="KW-0805">Transcription regulation</keyword>
<keyword evidence="8" id="KW-0238">DNA-binding</keyword>
<name>A0A8C0VWU9_CASCN</name>
<dbReference type="PANTHER" id="PTHR23235">
    <property type="entry name" value="KRUEPPEL-LIKE TRANSCRIPTION FACTOR"/>
    <property type="match status" value="1"/>
</dbReference>
<feature type="compositionally biased region" description="Basic and acidic residues" evidence="17">
    <location>
        <begin position="246"/>
        <end position="255"/>
    </location>
</feature>
<dbReference type="SMART" id="SM00355">
    <property type="entry name" value="ZnF_C2H2"/>
    <property type="match status" value="3"/>
</dbReference>
<dbReference type="Pfam" id="PF00096">
    <property type="entry name" value="zf-C2H2"/>
    <property type="match status" value="3"/>
</dbReference>
<evidence type="ECO:0000256" key="10">
    <source>
        <dbReference type="ARBA" id="ARBA00023163"/>
    </source>
</evidence>
<feature type="region of interest" description="Disordered" evidence="17">
    <location>
        <begin position="222"/>
        <end position="261"/>
    </location>
</feature>
<evidence type="ECO:0000256" key="12">
    <source>
        <dbReference type="ARBA" id="ARBA00038409"/>
    </source>
</evidence>
<keyword evidence="4" id="KW-0677">Repeat</keyword>
<evidence type="ECO:0000256" key="2">
    <source>
        <dbReference type="ARBA" id="ARBA00022491"/>
    </source>
</evidence>
<comment type="similarity">
    <text evidence="12">Belongs to the Sp1 C2H2-type zinc-finger protein family.</text>
</comment>
<evidence type="ECO:0000313" key="19">
    <source>
        <dbReference type="Ensembl" id="ENSCCNP00000001947.1"/>
    </source>
</evidence>
<dbReference type="PROSITE" id="PS00028">
    <property type="entry name" value="ZINC_FINGER_C2H2_1"/>
    <property type="match status" value="3"/>
</dbReference>
<evidence type="ECO:0000256" key="6">
    <source>
        <dbReference type="ARBA" id="ARBA00022833"/>
    </source>
</evidence>
<dbReference type="CDD" id="cd21574">
    <property type="entry name" value="KLF17_N"/>
    <property type="match status" value="1"/>
</dbReference>
<proteinExistence type="inferred from homology"/>
<keyword evidence="2" id="KW-0678">Repressor</keyword>
<dbReference type="FunFam" id="3.30.160.60:FF:001977">
    <property type="entry name" value="Krueppel-like factor 17"/>
    <property type="match status" value="1"/>
</dbReference>
<dbReference type="FunFam" id="3.30.160.60:FF:002051">
    <property type="entry name" value="Krueppel-like factor 17"/>
    <property type="match status" value="1"/>
</dbReference>
<dbReference type="FunFam" id="3.30.160.60:FF:000125">
    <property type="entry name" value="Putative zinc finger protein 143"/>
    <property type="match status" value="1"/>
</dbReference>
<evidence type="ECO:0000256" key="5">
    <source>
        <dbReference type="ARBA" id="ARBA00022771"/>
    </source>
</evidence>
<evidence type="ECO:0000256" key="8">
    <source>
        <dbReference type="ARBA" id="ARBA00023125"/>
    </source>
</evidence>
<evidence type="ECO:0000256" key="7">
    <source>
        <dbReference type="ARBA" id="ARBA00023015"/>
    </source>
</evidence>
<keyword evidence="5 16" id="KW-0863">Zinc-finger</keyword>
<keyword evidence="6" id="KW-0862">Zinc</keyword>
<dbReference type="InterPro" id="IPR013087">
    <property type="entry name" value="Znf_C2H2_type"/>
</dbReference>
<dbReference type="GO" id="GO:0000978">
    <property type="term" value="F:RNA polymerase II cis-regulatory region sequence-specific DNA binding"/>
    <property type="evidence" value="ECO:0007669"/>
    <property type="project" value="TreeGrafter"/>
</dbReference>
<keyword evidence="9" id="KW-0010">Activator</keyword>
<dbReference type="PANTHER" id="PTHR23235:SF159">
    <property type="entry name" value="KRUEPPEL-LIKE FACTOR 17"/>
    <property type="match status" value="1"/>
</dbReference>
<dbReference type="AlphaFoldDB" id="A0A8C0VWU9"/>
<protein>
    <recommendedName>
        <fullName evidence="14">Krueppel-like factor 17</fullName>
    </recommendedName>
    <alternativeName>
        <fullName evidence="15">Zinc finger protein 393</fullName>
    </alternativeName>
</protein>
<accession>A0A8C0VWU9</accession>
<evidence type="ECO:0000256" key="15">
    <source>
        <dbReference type="ARBA" id="ARBA00079473"/>
    </source>
</evidence>
<keyword evidence="10" id="KW-0804">Transcription</keyword>
<dbReference type="Ensembl" id="ENSCCNT00000002586.1">
    <property type="protein sequence ID" value="ENSCCNP00000001947.1"/>
    <property type="gene ID" value="ENSCCNG00000002153.1"/>
</dbReference>
<dbReference type="SUPFAM" id="SSF57667">
    <property type="entry name" value="beta-beta-alpha zinc fingers"/>
    <property type="match status" value="2"/>
</dbReference>
<keyword evidence="3" id="KW-0479">Metal-binding</keyword>
<dbReference type="Gene3D" id="3.30.160.60">
    <property type="entry name" value="Classic Zinc Finger"/>
    <property type="match status" value="3"/>
</dbReference>
<dbReference type="GO" id="GO:0008270">
    <property type="term" value="F:zinc ion binding"/>
    <property type="evidence" value="ECO:0007669"/>
    <property type="project" value="UniProtKB-KW"/>
</dbReference>
<gene>
    <name evidence="19" type="primary">LOC109701890</name>
</gene>
<dbReference type="GO" id="GO:0000981">
    <property type="term" value="F:DNA-binding transcription factor activity, RNA polymerase II-specific"/>
    <property type="evidence" value="ECO:0007669"/>
    <property type="project" value="TreeGrafter"/>
</dbReference>
<evidence type="ECO:0000256" key="14">
    <source>
        <dbReference type="ARBA" id="ARBA00069426"/>
    </source>
</evidence>
<evidence type="ECO:0000256" key="13">
    <source>
        <dbReference type="ARBA" id="ARBA00059130"/>
    </source>
</evidence>
<evidence type="ECO:0000256" key="16">
    <source>
        <dbReference type="PROSITE-ProRule" id="PRU00042"/>
    </source>
</evidence>
<dbReference type="InterPro" id="IPR036236">
    <property type="entry name" value="Znf_C2H2_sf"/>
</dbReference>
<evidence type="ECO:0000256" key="4">
    <source>
        <dbReference type="ARBA" id="ARBA00022737"/>
    </source>
</evidence>
<dbReference type="GO" id="GO:0005634">
    <property type="term" value="C:nucleus"/>
    <property type="evidence" value="ECO:0007669"/>
    <property type="project" value="UniProtKB-SubCell"/>
</dbReference>
<sequence length="376" mass="41209">CRQDNSDQRLWKPGLKSMSILDMSLTSGNSGVHTSWNHGPPGIQCYPQGTEMLRTSFVSADASKQNVGEAGSQFSMSLPEHGVHYCRQATPISSQIYQQGVSPSQPGSQVMPLGEACIPVVVMTFSENPRMPSSGPPVSASNETLMMSHSSAPTMPFSGPPTVPSTRASTFKTLLTPTMSSCEAQSVLPSVAQLLPPRDSYGLEMPSAGSQSLLSLETQNSLVNQSNSQEGPFLPEQPIPAPQRAENSRARERAPRRQSSASRPYLCVYNNCGKAYTKRSHLVSHQRKHTGEKPYRCSWEGCTWSFFRSDELGRHMRIHTRYRPHRCDQCGRQFMRSDHLKQHQKIHQRMPGAAEPGSAQPGTNSGQVDGACAPNL</sequence>